<evidence type="ECO:0000256" key="5">
    <source>
        <dbReference type="SAM" id="MobiDB-lite"/>
    </source>
</evidence>
<keyword evidence="2" id="KW-0812">Transmembrane</keyword>
<evidence type="ECO:0000256" key="1">
    <source>
        <dbReference type="ARBA" id="ARBA00004127"/>
    </source>
</evidence>
<evidence type="ECO:0000256" key="3">
    <source>
        <dbReference type="ARBA" id="ARBA00022989"/>
    </source>
</evidence>
<dbReference type="GO" id="GO:0012505">
    <property type="term" value="C:endomembrane system"/>
    <property type="evidence" value="ECO:0007669"/>
    <property type="project" value="UniProtKB-SubCell"/>
</dbReference>
<comment type="subcellular location">
    <subcellularLocation>
        <location evidence="1">Endomembrane system</location>
        <topology evidence="1">Multi-pass membrane protein</topology>
    </subcellularLocation>
</comment>
<feature type="region of interest" description="Disordered" evidence="5">
    <location>
        <begin position="200"/>
        <end position="240"/>
    </location>
</feature>
<feature type="compositionally biased region" description="Polar residues" evidence="5">
    <location>
        <begin position="298"/>
        <end position="307"/>
    </location>
</feature>
<keyword evidence="4" id="KW-0472">Membrane</keyword>
<sequence length="455" mass="48320">MFSSTQEDTPHVQASRASQWLAWAVTKARRSEAIVPTTHNTESASNPTTEGSREANNKQTTESEDSQNADVDNSLGDGSASAVDCAPLSRYGQFMSWVGSKRNLEASPDANTSNVVPSTSSVSRSSEYAKEVSQATTDLNTSVSGDAPSSIAQFVSWIGSKRKRSAADELNPKAQGVVLRKINADNETLNPEENGYTGKWVRRRASSEQVASIQARASAHDSNKSEPANGSSSADGGAVGSGLQRYMTSMFAMKTASHTAGVDSTCTPDDGSESSPGDVVSSSIVEMDRLRVEVAAHAQSSPPTSDDSQTEHGTPVGDNGEERVQQFVHTTLASLPNVDQQATMQQHATQLTSDEAKSTWEGLFQRAGRPLVAAVLILFEIVVTYKRTQAVNKAEVLRFAVAVAALVYVAAPIDLVPDVVPVAGLADDFVVVSNALFFIVTVIPRLMGERAEVPA</sequence>
<feature type="domain" description="DUF1232" evidence="6">
    <location>
        <begin position="400"/>
        <end position="432"/>
    </location>
</feature>
<dbReference type="InterPro" id="IPR010652">
    <property type="entry name" value="DUF1232"/>
</dbReference>
<dbReference type="EMBL" id="KQ242946">
    <property type="protein sequence ID" value="KNC76839.1"/>
    <property type="molecule type" value="Genomic_DNA"/>
</dbReference>
<dbReference type="GeneID" id="25911192"/>
<evidence type="ECO:0000313" key="8">
    <source>
        <dbReference type="Proteomes" id="UP000054560"/>
    </source>
</evidence>
<evidence type="ECO:0000256" key="4">
    <source>
        <dbReference type="ARBA" id="ARBA00023136"/>
    </source>
</evidence>
<evidence type="ECO:0000313" key="7">
    <source>
        <dbReference type="EMBL" id="KNC76839.1"/>
    </source>
</evidence>
<dbReference type="RefSeq" id="XP_014150741.1">
    <property type="nucleotide sequence ID" value="XM_014295266.1"/>
</dbReference>
<keyword evidence="8" id="KW-1185">Reference proteome</keyword>
<feature type="region of interest" description="Disordered" evidence="5">
    <location>
        <begin position="295"/>
        <end position="319"/>
    </location>
</feature>
<evidence type="ECO:0000256" key="2">
    <source>
        <dbReference type="ARBA" id="ARBA00022692"/>
    </source>
</evidence>
<evidence type="ECO:0000259" key="6">
    <source>
        <dbReference type="Pfam" id="PF06803"/>
    </source>
</evidence>
<dbReference type="AlphaFoldDB" id="A0A0L0FJ76"/>
<gene>
    <name evidence="7" type="ORF">SARC_10688</name>
</gene>
<feature type="compositionally biased region" description="Polar residues" evidence="5">
    <location>
        <begin position="37"/>
        <end position="50"/>
    </location>
</feature>
<name>A0A0L0FJ76_9EUKA</name>
<proteinExistence type="predicted"/>
<dbReference type="Pfam" id="PF06803">
    <property type="entry name" value="DUF1232"/>
    <property type="match status" value="1"/>
</dbReference>
<keyword evidence="3" id="KW-1133">Transmembrane helix</keyword>
<feature type="region of interest" description="Disordered" evidence="5">
    <location>
        <begin position="260"/>
        <end position="281"/>
    </location>
</feature>
<organism evidence="7 8">
    <name type="scientific">Sphaeroforma arctica JP610</name>
    <dbReference type="NCBI Taxonomy" id="667725"/>
    <lineage>
        <taxon>Eukaryota</taxon>
        <taxon>Ichthyosporea</taxon>
        <taxon>Ichthyophonida</taxon>
        <taxon>Sphaeroforma</taxon>
    </lineage>
</organism>
<accession>A0A0L0FJ76</accession>
<feature type="region of interest" description="Disordered" evidence="5">
    <location>
        <begin position="28"/>
        <end position="78"/>
    </location>
</feature>
<feature type="region of interest" description="Disordered" evidence="5">
    <location>
        <begin position="1"/>
        <end position="20"/>
    </location>
</feature>
<reference evidence="7 8" key="1">
    <citation type="submission" date="2011-02" db="EMBL/GenBank/DDBJ databases">
        <title>The Genome Sequence of Sphaeroforma arctica JP610.</title>
        <authorList>
            <consortium name="The Broad Institute Genome Sequencing Platform"/>
            <person name="Russ C."/>
            <person name="Cuomo C."/>
            <person name="Young S.K."/>
            <person name="Zeng Q."/>
            <person name="Gargeya S."/>
            <person name="Alvarado L."/>
            <person name="Berlin A."/>
            <person name="Chapman S.B."/>
            <person name="Chen Z."/>
            <person name="Freedman E."/>
            <person name="Gellesch M."/>
            <person name="Goldberg J."/>
            <person name="Griggs A."/>
            <person name="Gujja S."/>
            <person name="Heilman E."/>
            <person name="Heiman D."/>
            <person name="Howarth C."/>
            <person name="Mehta T."/>
            <person name="Neiman D."/>
            <person name="Pearson M."/>
            <person name="Roberts A."/>
            <person name="Saif S."/>
            <person name="Shea T."/>
            <person name="Shenoy N."/>
            <person name="Sisk P."/>
            <person name="Stolte C."/>
            <person name="Sykes S."/>
            <person name="White J."/>
            <person name="Yandava C."/>
            <person name="Burger G."/>
            <person name="Gray M.W."/>
            <person name="Holland P.W.H."/>
            <person name="King N."/>
            <person name="Lang F.B.F."/>
            <person name="Roger A.J."/>
            <person name="Ruiz-Trillo I."/>
            <person name="Haas B."/>
            <person name="Nusbaum C."/>
            <person name="Birren B."/>
        </authorList>
    </citation>
    <scope>NUCLEOTIDE SEQUENCE [LARGE SCALE GENOMIC DNA]</scope>
    <source>
        <strain evidence="7 8">JP610</strain>
    </source>
</reference>
<dbReference type="Proteomes" id="UP000054560">
    <property type="component" value="Unassembled WGS sequence"/>
</dbReference>
<protein>
    <recommendedName>
        <fullName evidence="6">DUF1232 domain-containing protein</fullName>
    </recommendedName>
</protein>